<evidence type="ECO:0000313" key="3">
    <source>
        <dbReference type="EMBL" id="PSJ49488.1"/>
    </source>
</evidence>
<feature type="transmembrane region" description="Helical" evidence="1">
    <location>
        <begin position="150"/>
        <end position="170"/>
    </location>
</feature>
<organism evidence="3 4">
    <name type="scientific">Pseudaminobacter soli</name>
    <name type="common">ex Li et al. 2025</name>
    <dbReference type="NCBI Taxonomy" id="1295366"/>
    <lineage>
        <taxon>Bacteria</taxon>
        <taxon>Pseudomonadati</taxon>
        <taxon>Pseudomonadota</taxon>
        <taxon>Alphaproteobacteria</taxon>
        <taxon>Hyphomicrobiales</taxon>
        <taxon>Phyllobacteriaceae</taxon>
        <taxon>Pseudaminobacter</taxon>
    </lineage>
</organism>
<dbReference type="OrthoDB" id="9796461at2"/>
<dbReference type="EMBL" id="PXYL01000067">
    <property type="protein sequence ID" value="PSJ49488.1"/>
    <property type="molecule type" value="Genomic_DNA"/>
</dbReference>
<dbReference type="InterPro" id="IPR002656">
    <property type="entry name" value="Acyl_transf_3_dom"/>
</dbReference>
<dbReference type="PANTHER" id="PTHR23028">
    <property type="entry name" value="ACETYLTRANSFERASE"/>
    <property type="match status" value="1"/>
</dbReference>
<keyword evidence="1" id="KW-1133">Transmembrane helix</keyword>
<feature type="transmembrane region" description="Helical" evidence="1">
    <location>
        <begin position="60"/>
        <end position="79"/>
    </location>
</feature>
<feature type="transmembrane region" description="Helical" evidence="1">
    <location>
        <begin position="182"/>
        <end position="198"/>
    </location>
</feature>
<feature type="domain" description="Acyltransferase 3" evidence="2">
    <location>
        <begin position="2"/>
        <end position="217"/>
    </location>
</feature>
<dbReference type="Pfam" id="PF01757">
    <property type="entry name" value="Acyl_transf_3"/>
    <property type="match status" value="1"/>
</dbReference>
<feature type="non-terminal residue" evidence="3">
    <location>
        <position position="1"/>
    </location>
</feature>
<comment type="caution">
    <text evidence="3">The sequence shown here is derived from an EMBL/GenBank/DDBJ whole genome shotgun (WGS) entry which is preliminary data.</text>
</comment>
<keyword evidence="3" id="KW-0012">Acyltransferase</keyword>
<keyword evidence="1" id="KW-0472">Membrane</keyword>
<dbReference type="Proteomes" id="UP000240653">
    <property type="component" value="Unassembled WGS sequence"/>
</dbReference>
<dbReference type="InterPro" id="IPR050879">
    <property type="entry name" value="Acyltransferase_3"/>
</dbReference>
<feature type="non-terminal residue" evidence="3">
    <location>
        <position position="219"/>
    </location>
</feature>
<accession>A0A2P7RGX7</accession>
<gene>
    <name evidence="3" type="ORF">C7I85_30255</name>
</gene>
<dbReference type="GO" id="GO:0016747">
    <property type="term" value="F:acyltransferase activity, transferring groups other than amino-acyl groups"/>
    <property type="evidence" value="ECO:0007669"/>
    <property type="project" value="InterPro"/>
</dbReference>
<feature type="transmembrane region" description="Helical" evidence="1">
    <location>
        <begin position="123"/>
        <end position="143"/>
    </location>
</feature>
<evidence type="ECO:0000256" key="1">
    <source>
        <dbReference type="SAM" id="Phobius"/>
    </source>
</evidence>
<dbReference type="GO" id="GO:0016020">
    <property type="term" value="C:membrane"/>
    <property type="evidence" value="ECO:0007669"/>
    <property type="project" value="TreeGrafter"/>
</dbReference>
<keyword evidence="1" id="KW-0812">Transmembrane</keyword>
<dbReference type="GO" id="GO:0009103">
    <property type="term" value="P:lipopolysaccharide biosynthetic process"/>
    <property type="evidence" value="ECO:0007669"/>
    <property type="project" value="TreeGrafter"/>
</dbReference>
<sequence>LAVFPVVLYHAGIAGFGGGFVGVDVFFVISGYLMAAVIIGELDRGEFSLLQFYERRVRRIFPALFAMIAASAVMAWFVFMPVEFTYFARSLKATVLFISNIRFQREVGYFDIESQLKPLLHTWSLAVEEQFYIVFPIAVVLIVRFFRRYLALILLATLAASLIASTWAVHYAPEKAFYLAQYRAWELLLGAVLALSLIPRPTQRLAREAMAGTGVVLIG</sequence>
<feature type="transmembrane region" description="Helical" evidence="1">
    <location>
        <begin position="6"/>
        <end position="39"/>
    </location>
</feature>
<name>A0A2P7RGX7_9HYPH</name>
<reference evidence="3 4" key="1">
    <citation type="submission" date="2018-03" db="EMBL/GenBank/DDBJ databases">
        <title>The draft genome of Mesorhizobium soli JCM 19897.</title>
        <authorList>
            <person name="Li L."/>
            <person name="Liu L."/>
            <person name="Liang L."/>
            <person name="Wang T."/>
            <person name="Zhang X."/>
        </authorList>
    </citation>
    <scope>NUCLEOTIDE SEQUENCE [LARGE SCALE GENOMIC DNA]</scope>
    <source>
        <strain evidence="3 4">JCM 19897</strain>
    </source>
</reference>
<protein>
    <submittedName>
        <fullName evidence="3">Acyltransferase</fullName>
    </submittedName>
</protein>
<evidence type="ECO:0000313" key="4">
    <source>
        <dbReference type="Proteomes" id="UP000240653"/>
    </source>
</evidence>
<dbReference type="AlphaFoldDB" id="A0A2P7RGX7"/>
<proteinExistence type="predicted"/>
<keyword evidence="3" id="KW-0808">Transferase</keyword>
<keyword evidence="4" id="KW-1185">Reference proteome</keyword>
<evidence type="ECO:0000259" key="2">
    <source>
        <dbReference type="Pfam" id="PF01757"/>
    </source>
</evidence>
<dbReference type="PANTHER" id="PTHR23028:SF53">
    <property type="entry name" value="ACYL_TRANSF_3 DOMAIN-CONTAINING PROTEIN"/>
    <property type="match status" value="1"/>
</dbReference>